<keyword evidence="1" id="KW-0732">Signal</keyword>
<protein>
    <submittedName>
        <fullName evidence="2">Putative neuropeptide</fullName>
    </submittedName>
</protein>
<organism evidence="2">
    <name type="scientific">Helix lucorum</name>
    <name type="common">Snail</name>
    <dbReference type="NCBI Taxonomy" id="31229"/>
    <lineage>
        <taxon>Eukaryota</taxon>
        <taxon>Metazoa</taxon>
        <taxon>Spiralia</taxon>
        <taxon>Lophotrochozoa</taxon>
        <taxon>Mollusca</taxon>
        <taxon>Gastropoda</taxon>
        <taxon>Heterobranchia</taxon>
        <taxon>Euthyneura</taxon>
        <taxon>Panpulmonata</taxon>
        <taxon>Eupulmonata</taxon>
        <taxon>Stylommatophora</taxon>
        <taxon>Helicina</taxon>
        <taxon>Helicoidea</taxon>
        <taxon>Helicidae</taxon>
        <taxon>Helix</taxon>
    </lineage>
</organism>
<evidence type="ECO:0000313" key="2">
    <source>
        <dbReference type="EMBL" id="CAA59751.1"/>
    </source>
</evidence>
<accession>Q25160</accession>
<dbReference type="AlphaFoldDB" id="Q25160"/>
<sequence length="102" mass="11339">MGRVRLCLCVSLVISCLAQVGMFVPIILDVDLDFDTNPLLKVADGVLEPMDTNDLTVLPSRSRRTLPPWLSGTGQSNRNLTNVHPLMNRRFRNNNVIVVAHS</sequence>
<dbReference type="EMBL" id="X85749">
    <property type="protein sequence ID" value="CAA59751.1"/>
    <property type="molecule type" value="mRNA"/>
</dbReference>
<feature type="chain" id="PRO_5004202757" evidence="1">
    <location>
        <begin position="19"/>
        <end position="102"/>
    </location>
</feature>
<name>Q25160_HELLU</name>
<evidence type="ECO:0000256" key="1">
    <source>
        <dbReference type="SAM" id="SignalP"/>
    </source>
</evidence>
<dbReference type="PIR" id="S52711">
    <property type="entry name" value="S52711"/>
</dbReference>
<keyword evidence="2" id="KW-0527">Neuropeptide</keyword>
<feature type="signal peptide" evidence="1">
    <location>
        <begin position="1"/>
        <end position="18"/>
    </location>
</feature>
<gene>
    <name evidence="2" type="primary">HDS2</name>
</gene>
<proteinExistence type="evidence at transcript level"/>
<dbReference type="GO" id="GO:0007218">
    <property type="term" value="P:neuropeptide signaling pathway"/>
    <property type="evidence" value="ECO:0007669"/>
    <property type="project" value="UniProtKB-KW"/>
</dbReference>
<dbReference type="PROSITE" id="PS51257">
    <property type="entry name" value="PROKAR_LIPOPROTEIN"/>
    <property type="match status" value="1"/>
</dbReference>
<reference evidence="2" key="1">
    <citation type="journal article" date="1996" name="Invertebr. Neurosci.">
        <title>Identification of two novel genes specifically expressed in the D-group neurons of the terrestrial snail CNS.</title>
        <authorList>
            <person name="Bogdanov YuD"/>
            <person name="Balaban P.M."/>
            <person name="Zakharov I.S."/>
            <person name="Poteryaev D.A."/>
            <person name="Belyavsky A.V."/>
        </authorList>
    </citation>
    <scope>NUCLEOTIDE SEQUENCE</scope>
    <source>
        <tissue evidence="2">Nervous ganglia</tissue>
    </source>
</reference>